<reference evidence="2 3" key="1">
    <citation type="submission" date="2021-06" db="EMBL/GenBank/DDBJ databases">
        <title>Caerostris darwini draft genome.</title>
        <authorList>
            <person name="Kono N."/>
            <person name="Arakawa K."/>
        </authorList>
    </citation>
    <scope>NUCLEOTIDE SEQUENCE [LARGE SCALE GENOMIC DNA]</scope>
</reference>
<keyword evidence="1" id="KW-0732">Signal</keyword>
<sequence>MRCVKKYIWFVFILVSIFTRFNGGIARDDLRDIQCTLYDAAHNVYEFLCEEKSMLGFQDCITFLETFEDRMRYFPGKCD</sequence>
<name>A0AAV4R2D0_9ARAC</name>
<evidence type="ECO:0000313" key="2">
    <source>
        <dbReference type="EMBL" id="GIY14223.1"/>
    </source>
</evidence>
<comment type="caution">
    <text evidence="2">The sequence shown here is derived from an EMBL/GenBank/DDBJ whole genome shotgun (WGS) entry which is preliminary data.</text>
</comment>
<dbReference type="EMBL" id="BPLQ01005332">
    <property type="protein sequence ID" value="GIY14223.1"/>
    <property type="molecule type" value="Genomic_DNA"/>
</dbReference>
<keyword evidence="3" id="KW-1185">Reference proteome</keyword>
<evidence type="ECO:0000313" key="3">
    <source>
        <dbReference type="Proteomes" id="UP001054837"/>
    </source>
</evidence>
<gene>
    <name evidence="2" type="ORF">CDAR_505281</name>
</gene>
<dbReference type="AlphaFoldDB" id="A0AAV4R2D0"/>
<accession>A0AAV4R2D0</accession>
<protein>
    <submittedName>
        <fullName evidence="2">Uncharacterized protein</fullName>
    </submittedName>
</protein>
<evidence type="ECO:0000256" key="1">
    <source>
        <dbReference type="SAM" id="SignalP"/>
    </source>
</evidence>
<feature type="signal peptide" evidence="1">
    <location>
        <begin position="1"/>
        <end position="26"/>
    </location>
</feature>
<organism evidence="2 3">
    <name type="scientific">Caerostris darwini</name>
    <dbReference type="NCBI Taxonomy" id="1538125"/>
    <lineage>
        <taxon>Eukaryota</taxon>
        <taxon>Metazoa</taxon>
        <taxon>Ecdysozoa</taxon>
        <taxon>Arthropoda</taxon>
        <taxon>Chelicerata</taxon>
        <taxon>Arachnida</taxon>
        <taxon>Araneae</taxon>
        <taxon>Araneomorphae</taxon>
        <taxon>Entelegynae</taxon>
        <taxon>Araneoidea</taxon>
        <taxon>Araneidae</taxon>
        <taxon>Caerostris</taxon>
    </lineage>
</organism>
<proteinExistence type="predicted"/>
<feature type="chain" id="PRO_5043775071" evidence="1">
    <location>
        <begin position="27"/>
        <end position="79"/>
    </location>
</feature>
<dbReference type="Proteomes" id="UP001054837">
    <property type="component" value="Unassembled WGS sequence"/>
</dbReference>